<keyword evidence="6 8" id="KW-0472">Membrane</keyword>
<dbReference type="Gene3D" id="1.20.1530.20">
    <property type="match status" value="1"/>
</dbReference>
<sequence length="445" mass="45728">MSHALALTAPAPMPLAHTLVALALILAVARVCGRIARRLRQPTVVGEIVGGVLLGPSLLGLLPGHLDTLLLPAEIRPALHVLSQLGLVFFMFGVGYHLDAAHLRSGRAKRQVAAVSLSSVALPFALGAGLAVLLHPWTDRKALAADGPLGPALFLGTAMAITAFPVLARILAERGLQRDPLGAISLACAAVQDLLAWCVLAAVVVVVQADGPWPVVRMLLQSALLFGCLIFLVRPALAWMLAPDRRWAGAGAAPVHTVIVVGVLLTAAGTEAVGLHAVFGAFAFGAIVPRDRIETVAPQVPQQMDQFSALLLPVFFTVTGMAVNIGGLGGEGLAVTAAVLAVACTGKFVGGFAAARLTGATSREAGVLGVLLNARGLTELVILNVGLSLGVIDPRLFTAMVVMAIVTTVMTGPLLTCLRRPGDDPAPPRAERPSAAAGRAEVPGP</sequence>
<feature type="transmembrane region" description="Helical" evidence="8">
    <location>
        <begin position="273"/>
        <end position="289"/>
    </location>
</feature>
<feature type="transmembrane region" description="Helical" evidence="8">
    <location>
        <begin position="247"/>
        <end position="267"/>
    </location>
</feature>
<comment type="subcellular location">
    <subcellularLocation>
        <location evidence="1">Membrane</location>
        <topology evidence="1">Multi-pass membrane protein</topology>
    </subcellularLocation>
</comment>
<keyword evidence="2" id="KW-0813">Transport</keyword>
<evidence type="ECO:0000256" key="6">
    <source>
        <dbReference type="ARBA" id="ARBA00023136"/>
    </source>
</evidence>
<evidence type="ECO:0000256" key="2">
    <source>
        <dbReference type="ARBA" id="ARBA00022448"/>
    </source>
</evidence>
<evidence type="ECO:0000256" key="4">
    <source>
        <dbReference type="ARBA" id="ARBA00022989"/>
    </source>
</evidence>
<accession>A0ABW2JP11</accession>
<feature type="transmembrane region" description="Helical" evidence="8">
    <location>
        <begin position="396"/>
        <end position="418"/>
    </location>
</feature>
<feature type="transmembrane region" description="Helical" evidence="8">
    <location>
        <begin position="184"/>
        <end position="207"/>
    </location>
</feature>
<feature type="transmembrane region" description="Helical" evidence="8">
    <location>
        <begin position="78"/>
        <end position="100"/>
    </location>
</feature>
<feature type="domain" description="Cation/H+ exchanger transmembrane" evidence="9">
    <location>
        <begin position="28"/>
        <end position="415"/>
    </location>
</feature>
<feature type="transmembrane region" description="Helical" evidence="8">
    <location>
        <begin position="367"/>
        <end position="390"/>
    </location>
</feature>
<protein>
    <submittedName>
        <fullName evidence="10">Cation:proton antiporter</fullName>
    </submittedName>
</protein>
<dbReference type="InterPro" id="IPR006153">
    <property type="entry name" value="Cation/H_exchanger_TM"/>
</dbReference>
<feature type="transmembrane region" description="Helical" evidence="8">
    <location>
        <begin position="149"/>
        <end position="172"/>
    </location>
</feature>
<feature type="compositionally biased region" description="Low complexity" evidence="7">
    <location>
        <begin position="433"/>
        <end position="445"/>
    </location>
</feature>
<keyword evidence="3 8" id="KW-0812">Transmembrane</keyword>
<evidence type="ECO:0000256" key="7">
    <source>
        <dbReference type="SAM" id="MobiDB-lite"/>
    </source>
</evidence>
<dbReference type="RefSeq" id="WP_381835385.1">
    <property type="nucleotide sequence ID" value="NZ_JBHTCF010000013.1"/>
</dbReference>
<feature type="transmembrane region" description="Helical" evidence="8">
    <location>
        <begin position="44"/>
        <end position="66"/>
    </location>
</feature>
<dbReference type="InterPro" id="IPR038770">
    <property type="entry name" value="Na+/solute_symporter_sf"/>
</dbReference>
<evidence type="ECO:0000256" key="3">
    <source>
        <dbReference type="ARBA" id="ARBA00022692"/>
    </source>
</evidence>
<dbReference type="EMBL" id="JBHTCF010000013">
    <property type="protein sequence ID" value="MFC7307901.1"/>
    <property type="molecule type" value="Genomic_DNA"/>
</dbReference>
<gene>
    <name evidence="10" type="ORF">ACFQVC_27200</name>
</gene>
<keyword evidence="5" id="KW-0406">Ion transport</keyword>
<organism evidence="10 11">
    <name type="scientific">Streptomyces monticola</name>
    <dbReference type="NCBI Taxonomy" id="2666263"/>
    <lineage>
        <taxon>Bacteria</taxon>
        <taxon>Bacillati</taxon>
        <taxon>Actinomycetota</taxon>
        <taxon>Actinomycetes</taxon>
        <taxon>Kitasatosporales</taxon>
        <taxon>Streptomycetaceae</taxon>
        <taxon>Streptomyces</taxon>
    </lineage>
</organism>
<evidence type="ECO:0000256" key="1">
    <source>
        <dbReference type="ARBA" id="ARBA00004141"/>
    </source>
</evidence>
<feature type="transmembrane region" description="Helical" evidence="8">
    <location>
        <begin position="112"/>
        <end position="137"/>
    </location>
</feature>
<keyword evidence="4 8" id="KW-1133">Transmembrane helix</keyword>
<evidence type="ECO:0000313" key="11">
    <source>
        <dbReference type="Proteomes" id="UP001596523"/>
    </source>
</evidence>
<feature type="transmembrane region" description="Helical" evidence="8">
    <location>
        <begin position="219"/>
        <end position="240"/>
    </location>
</feature>
<dbReference type="Proteomes" id="UP001596523">
    <property type="component" value="Unassembled WGS sequence"/>
</dbReference>
<dbReference type="PANTHER" id="PTHR32468:SF0">
    <property type="entry name" value="K(+)_H(+) ANTIPORTER 1"/>
    <property type="match status" value="1"/>
</dbReference>
<name>A0ABW2JP11_9ACTN</name>
<reference evidence="11" key="1">
    <citation type="journal article" date="2019" name="Int. J. Syst. Evol. Microbiol.">
        <title>The Global Catalogue of Microorganisms (GCM) 10K type strain sequencing project: providing services to taxonomists for standard genome sequencing and annotation.</title>
        <authorList>
            <consortium name="The Broad Institute Genomics Platform"/>
            <consortium name="The Broad Institute Genome Sequencing Center for Infectious Disease"/>
            <person name="Wu L."/>
            <person name="Ma J."/>
        </authorList>
    </citation>
    <scope>NUCLEOTIDE SEQUENCE [LARGE SCALE GENOMIC DNA]</scope>
    <source>
        <strain evidence="11">SYNS20</strain>
    </source>
</reference>
<feature type="transmembrane region" description="Helical" evidence="8">
    <location>
        <begin position="333"/>
        <end position="355"/>
    </location>
</feature>
<keyword evidence="11" id="KW-1185">Reference proteome</keyword>
<comment type="caution">
    <text evidence="10">The sequence shown here is derived from an EMBL/GenBank/DDBJ whole genome shotgun (WGS) entry which is preliminary data.</text>
</comment>
<evidence type="ECO:0000313" key="10">
    <source>
        <dbReference type="EMBL" id="MFC7307901.1"/>
    </source>
</evidence>
<feature type="region of interest" description="Disordered" evidence="7">
    <location>
        <begin position="420"/>
        <end position="445"/>
    </location>
</feature>
<evidence type="ECO:0000256" key="5">
    <source>
        <dbReference type="ARBA" id="ARBA00023065"/>
    </source>
</evidence>
<dbReference type="PANTHER" id="PTHR32468">
    <property type="entry name" value="CATION/H + ANTIPORTER"/>
    <property type="match status" value="1"/>
</dbReference>
<dbReference type="InterPro" id="IPR050794">
    <property type="entry name" value="CPA2_transporter"/>
</dbReference>
<evidence type="ECO:0000256" key="8">
    <source>
        <dbReference type="SAM" id="Phobius"/>
    </source>
</evidence>
<dbReference type="Pfam" id="PF00999">
    <property type="entry name" value="Na_H_Exchanger"/>
    <property type="match status" value="1"/>
</dbReference>
<proteinExistence type="predicted"/>
<feature type="transmembrane region" description="Helical" evidence="8">
    <location>
        <begin position="309"/>
        <end position="327"/>
    </location>
</feature>
<evidence type="ECO:0000259" key="9">
    <source>
        <dbReference type="Pfam" id="PF00999"/>
    </source>
</evidence>
<feature type="transmembrane region" description="Helical" evidence="8">
    <location>
        <begin position="15"/>
        <end position="32"/>
    </location>
</feature>